<dbReference type="KEGG" id="lrz:BJI69_12405"/>
<dbReference type="Gene3D" id="3.40.50.300">
    <property type="entry name" value="P-loop containing nucleotide triphosphate hydrolases"/>
    <property type="match status" value="1"/>
</dbReference>
<dbReference type="GO" id="GO:0005524">
    <property type="term" value="F:ATP binding"/>
    <property type="evidence" value="ECO:0007669"/>
    <property type="project" value="InterPro"/>
</dbReference>
<accession>A0A0G9H822</accession>
<sequence length="199" mass="21260">MSLFVEGLHNHLVGPFTFDVPAGGCLAVTGASGTGKTLLLRMIADLDPHEGRVTFAGIDRATLPAPAWRRLTALIPARSGWWADTIGEHFAPEHEVEKHALAADLLLPGSLFDRPIEEASTGERQRLALIRALLAEPRLLLLDEPTASLDPVSTEAVESMIARRRASGTTVVWITHDAAQASRVGDLALRMLPGGVLAA</sequence>
<organism evidence="1 2">
    <name type="scientific">Luteibacter rhizovicinus DSM 16549</name>
    <dbReference type="NCBI Taxonomy" id="1440763"/>
    <lineage>
        <taxon>Bacteria</taxon>
        <taxon>Pseudomonadati</taxon>
        <taxon>Pseudomonadota</taxon>
        <taxon>Gammaproteobacteria</taxon>
        <taxon>Lysobacterales</taxon>
        <taxon>Rhodanobacteraceae</taxon>
        <taxon>Luteibacter</taxon>
    </lineage>
</organism>
<dbReference type="PATRIC" id="fig|1440763.5.peg.3425"/>
<dbReference type="GO" id="GO:0016887">
    <property type="term" value="F:ATP hydrolysis activity"/>
    <property type="evidence" value="ECO:0007669"/>
    <property type="project" value="InterPro"/>
</dbReference>
<gene>
    <name evidence="1" type="ORF">BJI69_12405</name>
</gene>
<dbReference type="PROSITE" id="PS50893">
    <property type="entry name" value="ABC_TRANSPORTER_2"/>
    <property type="match status" value="1"/>
</dbReference>
<dbReference type="STRING" id="1440763.BJI69_12405"/>
<dbReference type="RefSeq" id="WP_046968880.1">
    <property type="nucleotide sequence ID" value="NZ_CP017480.1"/>
</dbReference>
<proteinExistence type="predicted"/>
<dbReference type="EMBL" id="CP017480">
    <property type="protein sequence ID" value="APG04620.1"/>
    <property type="molecule type" value="Genomic_DNA"/>
</dbReference>
<evidence type="ECO:0000313" key="2">
    <source>
        <dbReference type="Proteomes" id="UP000182987"/>
    </source>
</evidence>
<dbReference type="InterPro" id="IPR027417">
    <property type="entry name" value="P-loop_NTPase"/>
</dbReference>
<dbReference type="PANTHER" id="PTHR43119:SF1">
    <property type="entry name" value="ABC TRANSPORTER DOMAIN-CONTAINING PROTEIN"/>
    <property type="match status" value="1"/>
</dbReference>
<dbReference type="Pfam" id="PF00005">
    <property type="entry name" value="ABC_tran"/>
    <property type="match status" value="1"/>
</dbReference>
<name>A0A0G9H822_9GAMM</name>
<dbReference type="InterPro" id="IPR003593">
    <property type="entry name" value="AAA+_ATPase"/>
</dbReference>
<dbReference type="SUPFAM" id="SSF52540">
    <property type="entry name" value="P-loop containing nucleoside triphosphate hydrolases"/>
    <property type="match status" value="1"/>
</dbReference>
<dbReference type="AlphaFoldDB" id="A0A0G9H822"/>
<keyword evidence="2" id="KW-1185">Reference proteome</keyword>
<protein>
    <submittedName>
        <fullName evidence="1">Uncharacterized protein</fullName>
    </submittedName>
</protein>
<evidence type="ECO:0000313" key="1">
    <source>
        <dbReference type="EMBL" id="APG04620.1"/>
    </source>
</evidence>
<dbReference type="SMART" id="SM00382">
    <property type="entry name" value="AAA"/>
    <property type="match status" value="1"/>
</dbReference>
<dbReference type="OrthoDB" id="9778547at2"/>
<dbReference type="PANTHER" id="PTHR43119">
    <property type="entry name" value="ABC TRANSPORT PROTEIN ATP-BINDING COMPONENT-RELATED"/>
    <property type="match status" value="1"/>
</dbReference>
<dbReference type="Proteomes" id="UP000182987">
    <property type="component" value="Chromosome"/>
</dbReference>
<reference evidence="2" key="1">
    <citation type="submission" date="2016-09" db="EMBL/GenBank/DDBJ databases">
        <authorList>
            <person name="Lysoe E."/>
        </authorList>
    </citation>
    <scope>NUCLEOTIDE SEQUENCE [LARGE SCALE GENOMIC DNA]</scope>
    <source>
        <strain evidence="2">LJ96T</strain>
    </source>
</reference>
<dbReference type="InterPro" id="IPR003439">
    <property type="entry name" value="ABC_transporter-like_ATP-bd"/>
</dbReference>